<evidence type="ECO:0000313" key="2">
    <source>
        <dbReference type="EMBL" id="MFC4625345.1"/>
    </source>
</evidence>
<evidence type="ECO:0008006" key="4">
    <source>
        <dbReference type="Google" id="ProtNLM"/>
    </source>
</evidence>
<proteinExistence type="predicted"/>
<accession>A0ABV9H885</accession>
<dbReference type="Proteomes" id="UP001596042">
    <property type="component" value="Unassembled WGS sequence"/>
</dbReference>
<feature type="chain" id="PRO_5046949822" description="DUF945 domain-containing protein" evidence="1">
    <location>
        <begin position="31"/>
        <end position="422"/>
    </location>
</feature>
<comment type="caution">
    <text evidence="2">The sequence shown here is derived from an EMBL/GenBank/DDBJ whole genome shotgun (WGS) entry which is preliminary data.</text>
</comment>
<name>A0ABV9H885_9HYPH</name>
<organism evidence="2 3">
    <name type="scientific">Daeguia caeni</name>
    <dbReference type="NCBI Taxonomy" id="439612"/>
    <lineage>
        <taxon>Bacteria</taxon>
        <taxon>Pseudomonadati</taxon>
        <taxon>Pseudomonadota</taxon>
        <taxon>Alphaproteobacteria</taxon>
        <taxon>Hyphomicrobiales</taxon>
        <taxon>Brucellaceae</taxon>
        <taxon>Daeguia</taxon>
    </lineage>
</organism>
<dbReference type="RefSeq" id="WP_374829286.1">
    <property type="nucleotide sequence ID" value="NZ_JBHEEZ010000001.1"/>
</dbReference>
<evidence type="ECO:0000256" key="1">
    <source>
        <dbReference type="SAM" id="SignalP"/>
    </source>
</evidence>
<gene>
    <name evidence="2" type="ORF">ACFO1V_08940</name>
</gene>
<keyword evidence="1" id="KW-0732">Signal</keyword>
<protein>
    <recommendedName>
        <fullName evidence="4">DUF945 domain-containing protein</fullName>
    </recommendedName>
</protein>
<evidence type="ECO:0000313" key="3">
    <source>
        <dbReference type="Proteomes" id="UP001596042"/>
    </source>
</evidence>
<reference evidence="3" key="1">
    <citation type="journal article" date="2019" name="Int. J. Syst. Evol. Microbiol.">
        <title>The Global Catalogue of Microorganisms (GCM) 10K type strain sequencing project: providing services to taxonomists for standard genome sequencing and annotation.</title>
        <authorList>
            <consortium name="The Broad Institute Genomics Platform"/>
            <consortium name="The Broad Institute Genome Sequencing Center for Infectious Disease"/>
            <person name="Wu L."/>
            <person name="Ma J."/>
        </authorList>
    </citation>
    <scope>NUCLEOTIDE SEQUENCE [LARGE SCALE GENOMIC DNA]</scope>
    <source>
        <strain evidence="3">CGMCC 1.15731</strain>
    </source>
</reference>
<keyword evidence="3" id="KW-1185">Reference proteome</keyword>
<feature type="signal peptide" evidence="1">
    <location>
        <begin position="1"/>
        <end position="30"/>
    </location>
</feature>
<dbReference type="EMBL" id="JBHSEL010000053">
    <property type="protein sequence ID" value="MFC4625345.1"/>
    <property type="molecule type" value="Genomic_DNA"/>
</dbReference>
<sequence>MQNPYTVLPTVRLLATGTAISLLLGTAAFAADANAVAERLKAVVARQGASIEFTGVRADGMDIILEGTSYALASEPDSKISVGNITLQNVQDTPDGGYLVQHVTVPDFTIRTTTTISIAADDADNDEEASDQADKVVKEDVTIRLSGMSLDNYRIPSEKPANPVDKFIAADRVHIDEINASGTTGNVIAYKGLNLTVDSSNKPEKISYEWGIDSITVNVPKNGSAAFEPLGIDKFEASLNSKGSWSPMSGELTVDQLELDARKIGKLNLSLSMGGYDLAFIDAVEKTQKAIAETKEQDDSAAGLAFLSLIQQLSIKNMSIRFDNDDMVQKLLAYFAKQQGTDPAMLSNQIKAMAPMIAAQLNDPELTQKLSNAVNKFMSDPKSFTISATPDNPVTFATIVATASVDPTRIVQLLKVGVEANN</sequence>